<evidence type="ECO:0000256" key="15">
    <source>
        <dbReference type="ARBA" id="ARBA00022960"/>
    </source>
</evidence>
<evidence type="ECO:0000256" key="25">
    <source>
        <dbReference type="ARBA" id="ARBA00049902"/>
    </source>
</evidence>
<dbReference type="GO" id="GO:0071555">
    <property type="term" value="P:cell wall organization"/>
    <property type="evidence" value="ECO:0007669"/>
    <property type="project" value="UniProtKB-KW"/>
</dbReference>
<evidence type="ECO:0000256" key="12">
    <source>
        <dbReference type="ARBA" id="ARBA00022679"/>
    </source>
</evidence>
<dbReference type="FunFam" id="1.10.3810.10:FF:000003">
    <property type="entry name" value="Penicillin-binding protein 1a"/>
    <property type="match status" value="1"/>
</dbReference>
<dbReference type="SUPFAM" id="SSF53955">
    <property type="entry name" value="Lysozyme-like"/>
    <property type="match status" value="1"/>
</dbReference>
<feature type="domain" description="Penicillin-binding protein transpeptidase" evidence="29">
    <location>
        <begin position="494"/>
        <end position="786"/>
    </location>
</feature>
<evidence type="ECO:0000256" key="26">
    <source>
        <dbReference type="ARBA" id="ARBA00060592"/>
    </source>
</evidence>
<dbReference type="InterPro" id="IPR012340">
    <property type="entry name" value="NA-bd_OB-fold"/>
</dbReference>
<dbReference type="EMBL" id="JAPDNT010000023">
    <property type="protein sequence ID" value="MCW3476713.1"/>
    <property type="molecule type" value="Genomic_DNA"/>
</dbReference>
<dbReference type="Gene3D" id="3.40.710.10">
    <property type="entry name" value="DD-peptidase/beta-lactamase superfamily"/>
    <property type="match status" value="1"/>
</dbReference>
<evidence type="ECO:0000256" key="9">
    <source>
        <dbReference type="ARBA" id="ARBA00022645"/>
    </source>
</evidence>
<evidence type="ECO:0000256" key="27">
    <source>
        <dbReference type="SAM" id="MobiDB-lite"/>
    </source>
</evidence>
<dbReference type="SUPFAM" id="SSF56601">
    <property type="entry name" value="beta-lactamase/transpeptidase-like"/>
    <property type="match status" value="1"/>
</dbReference>
<evidence type="ECO:0000256" key="3">
    <source>
        <dbReference type="ARBA" id="ARBA00007090"/>
    </source>
</evidence>
<evidence type="ECO:0000256" key="10">
    <source>
        <dbReference type="ARBA" id="ARBA00022670"/>
    </source>
</evidence>
<organism evidence="32 33">
    <name type="scientific">Limobrevibacterium gyesilva</name>
    <dbReference type="NCBI Taxonomy" id="2991712"/>
    <lineage>
        <taxon>Bacteria</taxon>
        <taxon>Pseudomonadati</taxon>
        <taxon>Pseudomonadota</taxon>
        <taxon>Alphaproteobacteria</taxon>
        <taxon>Acetobacterales</taxon>
        <taxon>Acetobacteraceae</taxon>
        <taxon>Limobrevibacterium</taxon>
    </lineage>
</organism>
<keyword evidence="14" id="KW-0378">Hydrolase</keyword>
<dbReference type="InterPro" id="IPR036950">
    <property type="entry name" value="PBP_transglycosylase"/>
</dbReference>
<evidence type="ECO:0000256" key="2">
    <source>
        <dbReference type="ARBA" id="ARBA00004752"/>
    </source>
</evidence>
<evidence type="ECO:0000256" key="21">
    <source>
        <dbReference type="ARBA" id="ARBA00023268"/>
    </source>
</evidence>
<dbReference type="GO" id="GO:0009002">
    <property type="term" value="F:serine-type D-Ala-D-Ala carboxypeptidase activity"/>
    <property type="evidence" value="ECO:0007669"/>
    <property type="project" value="UniProtKB-EC"/>
</dbReference>
<keyword evidence="12" id="KW-0808">Transferase</keyword>
<evidence type="ECO:0000256" key="24">
    <source>
        <dbReference type="ARBA" id="ARBA00044770"/>
    </source>
</evidence>
<keyword evidence="20" id="KW-0046">Antibiotic resistance</keyword>
<comment type="pathway">
    <text evidence="26">Glycan biosynthesis.</text>
</comment>
<keyword evidence="11" id="KW-0328">Glycosyltransferase</keyword>
<dbReference type="PANTHER" id="PTHR32282">
    <property type="entry name" value="BINDING PROTEIN TRANSPEPTIDASE, PUTATIVE-RELATED"/>
    <property type="match status" value="1"/>
</dbReference>
<dbReference type="GO" id="GO:0008360">
    <property type="term" value="P:regulation of cell shape"/>
    <property type="evidence" value="ECO:0007669"/>
    <property type="project" value="UniProtKB-KW"/>
</dbReference>
<dbReference type="GO" id="GO:0046677">
    <property type="term" value="P:response to antibiotic"/>
    <property type="evidence" value="ECO:0007669"/>
    <property type="project" value="UniProtKB-KW"/>
</dbReference>
<dbReference type="InterPro" id="IPR012338">
    <property type="entry name" value="Beta-lactam/transpept-like"/>
</dbReference>
<dbReference type="InterPro" id="IPR050396">
    <property type="entry name" value="Glycosyltr_51/Transpeptidase"/>
</dbReference>
<keyword evidence="8" id="KW-0997">Cell inner membrane</keyword>
<evidence type="ECO:0000259" key="31">
    <source>
        <dbReference type="Pfam" id="PF17092"/>
    </source>
</evidence>
<evidence type="ECO:0000256" key="4">
    <source>
        <dbReference type="ARBA" id="ARBA00007739"/>
    </source>
</evidence>
<comment type="caution">
    <text evidence="32">The sequence shown here is derived from an EMBL/GenBank/DDBJ whole genome shotgun (WGS) entry which is preliminary data.</text>
</comment>
<comment type="catalytic activity">
    <reaction evidence="23">
        <text>Preferential cleavage: (Ac)2-L-Lys-D-Ala-|-D-Ala. Also transpeptidation of peptidyl-alanyl moieties that are N-acyl substituents of D-alanine.</text>
        <dbReference type="EC" id="3.4.16.4"/>
    </reaction>
</comment>
<feature type="domain" description="Glycosyl transferase family 51" evidence="30">
    <location>
        <begin position="95"/>
        <end position="271"/>
    </location>
</feature>
<keyword evidence="13 28" id="KW-0812">Transmembrane</keyword>
<comment type="similarity">
    <text evidence="3">In the C-terminal section; belongs to the transpeptidase family.</text>
</comment>
<dbReference type="AlphaFoldDB" id="A0AA41YR12"/>
<feature type="transmembrane region" description="Helical" evidence="28">
    <location>
        <begin position="42"/>
        <end position="65"/>
    </location>
</feature>
<evidence type="ECO:0000256" key="20">
    <source>
        <dbReference type="ARBA" id="ARBA00023251"/>
    </source>
</evidence>
<evidence type="ECO:0000256" key="5">
    <source>
        <dbReference type="ARBA" id="ARBA00012448"/>
    </source>
</evidence>
<evidence type="ECO:0000259" key="29">
    <source>
        <dbReference type="Pfam" id="PF00905"/>
    </source>
</evidence>
<keyword evidence="7" id="KW-1003">Cell membrane</keyword>
<evidence type="ECO:0000256" key="1">
    <source>
        <dbReference type="ARBA" id="ARBA00004249"/>
    </source>
</evidence>
<keyword evidence="9" id="KW-0121">Carboxypeptidase</keyword>
<dbReference type="InterPro" id="IPR023346">
    <property type="entry name" value="Lysozyme-like_dom_sf"/>
</dbReference>
<sequence length="864" mass="92037">MTEPLTAGEPLAPQPGRRREAPQAKPPAPPKRPRRFSWLGRLFGTLLGLMLVAGAGGGIVLYAAYKKFSADLPDIDGLQHYQPRVMSRLYAGDSRLLAELATERRIFVPSSAIPDIVKRAFISAEDQNFFIHRGVDPIAIVRAAVTDLQQYGQGRRPVGASTITQQVAKNMLLGNEVSLARKAREAILAIRIDESLSKDRVLELYLNEIYLGLQSYGVAAAAQAYFNKSLDQLTLPEAAFLAALPKAPNNYNPFRFPDAAKGRRDWVIDRMAEDRAITAEQAAAAKATPITPSPFRRPETVAGGDYFAEEVRRQMVDRFGADQTTQGGLVVQTTLDPVLQAAADKALHDGLIRYDQRRGGWRGAVAHVDGGATLRQTWANALAQQARPAGMLPEWRLAIVTETTDAEAKLGFVERPSGAAAGQPRVLPMLLSDLGWARPVRDGKPGAAPRRISDVVQVGDIVMAELVAATPAVPGRAPARPERLLLRQIPQVQGALVSLDPATGRVLAMSGGWSFELSQFNRATQANRQPGSSFKPYVYLTALEHGVSPSQRFLDAPFVVDQGAAGKWRPGNYELDFNGPMPLRVALEKSRNLVTIRVADRIGMEAVAQTAIGFHVVDNMPRVLPAALGAVETTVLRQAAGYAGFAAGGKEVTPTLIDSVQDRDGKVIWRASGPGTPLDCTGCNDPAQPPQLTDTRKQVVDPDSTFQLVTMMQGVVQRGTGVAAGAGLNRAIAGKTGTSQDFNDSWFVGFTPDLVTAVWVGFDTPTSLGNNETGSSNGAPIWHDFMAVALKTRPNLKFIPPPGVTMASWDTGWGTVTDAFKPDQTPGASGPIGSGGGGAAGPAAASDGAPPEAAGVDSGLGGLY</sequence>
<dbReference type="NCBIfam" id="TIGR02074">
    <property type="entry name" value="PBP_1a_fam"/>
    <property type="match status" value="1"/>
</dbReference>
<dbReference type="GO" id="GO:0009252">
    <property type="term" value="P:peptidoglycan biosynthetic process"/>
    <property type="evidence" value="ECO:0007669"/>
    <property type="project" value="UniProtKB-KW"/>
</dbReference>
<comment type="catalytic activity">
    <reaction evidence="25">
        <text>[GlcNAc-(1-&gt;4)-Mur2Ac(oyl-L-Ala-gamma-D-Glu-L-Lys-D-Ala-D-Ala)](n)-di-trans,octa-cis-undecaprenyl diphosphate + beta-D-GlcNAc-(1-&gt;4)-Mur2Ac(oyl-L-Ala-gamma-D-Glu-L-Lys-D-Ala-D-Ala)-di-trans,octa-cis-undecaprenyl diphosphate = [GlcNAc-(1-&gt;4)-Mur2Ac(oyl-L-Ala-gamma-D-Glu-L-Lys-D-Ala-D-Ala)](n+1)-di-trans,octa-cis-undecaprenyl diphosphate + di-trans,octa-cis-undecaprenyl diphosphate + H(+)</text>
        <dbReference type="Rhea" id="RHEA:23708"/>
        <dbReference type="Rhea" id="RHEA-COMP:9602"/>
        <dbReference type="Rhea" id="RHEA-COMP:9603"/>
        <dbReference type="ChEBI" id="CHEBI:15378"/>
        <dbReference type="ChEBI" id="CHEBI:58405"/>
        <dbReference type="ChEBI" id="CHEBI:60033"/>
        <dbReference type="ChEBI" id="CHEBI:78435"/>
        <dbReference type="EC" id="2.4.99.28"/>
    </reaction>
</comment>
<dbReference type="Pfam" id="PF17092">
    <property type="entry name" value="PCB_OB"/>
    <property type="match status" value="1"/>
</dbReference>
<gene>
    <name evidence="32" type="ORF">OL599_19285</name>
</gene>
<dbReference type="EC" id="2.4.99.28" evidence="24"/>
<keyword evidence="10" id="KW-0645">Protease</keyword>
<evidence type="ECO:0000256" key="28">
    <source>
        <dbReference type="SAM" id="Phobius"/>
    </source>
</evidence>
<evidence type="ECO:0000256" key="6">
    <source>
        <dbReference type="ARBA" id="ARBA00018638"/>
    </source>
</evidence>
<dbReference type="Pfam" id="PF00905">
    <property type="entry name" value="Transpeptidase"/>
    <property type="match status" value="1"/>
</dbReference>
<evidence type="ECO:0000256" key="14">
    <source>
        <dbReference type="ARBA" id="ARBA00022801"/>
    </source>
</evidence>
<dbReference type="Gene3D" id="1.10.3810.10">
    <property type="entry name" value="Biosynthetic peptidoglycan transglycosylase-like"/>
    <property type="match status" value="1"/>
</dbReference>
<dbReference type="GO" id="GO:0030288">
    <property type="term" value="C:outer membrane-bounded periplasmic space"/>
    <property type="evidence" value="ECO:0007669"/>
    <property type="project" value="TreeGrafter"/>
</dbReference>
<dbReference type="RefSeq" id="WP_264715542.1">
    <property type="nucleotide sequence ID" value="NZ_JAPDNT010000023.1"/>
</dbReference>
<comment type="subcellular location">
    <subcellularLocation>
        <location evidence="1">Cell inner membrane</location>
        <topology evidence="1">Single-pass type II membrane protein</topology>
    </subcellularLocation>
</comment>
<evidence type="ECO:0000256" key="17">
    <source>
        <dbReference type="ARBA" id="ARBA00022984"/>
    </source>
</evidence>
<comment type="pathway">
    <text evidence="2">Cell wall biogenesis; peptidoglycan biosynthesis.</text>
</comment>
<dbReference type="Pfam" id="PF00912">
    <property type="entry name" value="Transgly"/>
    <property type="match status" value="1"/>
</dbReference>
<evidence type="ECO:0000256" key="16">
    <source>
        <dbReference type="ARBA" id="ARBA00022968"/>
    </source>
</evidence>
<proteinExistence type="inferred from homology"/>
<dbReference type="InterPro" id="IPR001460">
    <property type="entry name" value="PCN-bd_Tpept"/>
</dbReference>
<evidence type="ECO:0000256" key="19">
    <source>
        <dbReference type="ARBA" id="ARBA00023136"/>
    </source>
</evidence>
<feature type="region of interest" description="Disordered" evidence="27">
    <location>
        <begin position="818"/>
        <end position="864"/>
    </location>
</feature>
<comment type="similarity">
    <text evidence="4">In the N-terminal section; belongs to the glycosyltransferase 51 family.</text>
</comment>
<keyword evidence="17" id="KW-0573">Peptidoglycan synthesis</keyword>
<accession>A0AA41YR12</accession>
<keyword evidence="18 28" id="KW-1133">Transmembrane helix</keyword>
<evidence type="ECO:0000256" key="22">
    <source>
        <dbReference type="ARBA" id="ARBA00023316"/>
    </source>
</evidence>
<keyword evidence="16" id="KW-0735">Signal-anchor</keyword>
<dbReference type="InterPro" id="IPR001264">
    <property type="entry name" value="Glyco_trans_51"/>
</dbReference>
<evidence type="ECO:0000256" key="11">
    <source>
        <dbReference type="ARBA" id="ARBA00022676"/>
    </source>
</evidence>
<name>A0AA41YR12_9PROT</name>
<evidence type="ECO:0000313" key="32">
    <source>
        <dbReference type="EMBL" id="MCW3476713.1"/>
    </source>
</evidence>
<dbReference type="GO" id="GO:0008955">
    <property type="term" value="F:peptidoglycan glycosyltransferase activity"/>
    <property type="evidence" value="ECO:0007669"/>
    <property type="project" value="UniProtKB-EC"/>
</dbReference>
<feature type="domain" description="Penicillin-binding protein OB-like" evidence="31">
    <location>
        <begin position="361"/>
        <end position="492"/>
    </location>
</feature>
<dbReference type="PANTHER" id="PTHR32282:SF27">
    <property type="entry name" value="PENICILLIN-BINDING PROTEIN 1A"/>
    <property type="match status" value="1"/>
</dbReference>
<feature type="region of interest" description="Disordered" evidence="27">
    <location>
        <begin position="1"/>
        <end position="32"/>
    </location>
</feature>
<evidence type="ECO:0000256" key="13">
    <source>
        <dbReference type="ARBA" id="ARBA00022692"/>
    </source>
</evidence>
<dbReference type="Proteomes" id="UP001165679">
    <property type="component" value="Unassembled WGS sequence"/>
</dbReference>
<keyword evidence="19 28" id="KW-0472">Membrane</keyword>
<dbReference type="EC" id="3.4.16.4" evidence="5"/>
<evidence type="ECO:0000256" key="18">
    <source>
        <dbReference type="ARBA" id="ARBA00022989"/>
    </source>
</evidence>
<evidence type="ECO:0000256" key="8">
    <source>
        <dbReference type="ARBA" id="ARBA00022519"/>
    </source>
</evidence>
<keyword evidence="22" id="KW-0961">Cell wall biogenesis/degradation</keyword>
<evidence type="ECO:0000313" key="33">
    <source>
        <dbReference type="Proteomes" id="UP001165679"/>
    </source>
</evidence>
<dbReference type="GO" id="GO:0005886">
    <property type="term" value="C:plasma membrane"/>
    <property type="evidence" value="ECO:0007669"/>
    <property type="project" value="UniProtKB-SubCell"/>
</dbReference>
<feature type="compositionally biased region" description="Gly residues" evidence="27">
    <location>
        <begin position="830"/>
        <end position="840"/>
    </location>
</feature>
<keyword evidence="33" id="KW-1185">Reference proteome</keyword>
<evidence type="ECO:0000256" key="23">
    <source>
        <dbReference type="ARBA" id="ARBA00034000"/>
    </source>
</evidence>
<dbReference type="GO" id="GO:0006508">
    <property type="term" value="P:proteolysis"/>
    <property type="evidence" value="ECO:0007669"/>
    <property type="project" value="UniProtKB-KW"/>
</dbReference>
<protein>
    <recommendedName>
        <fullName evidence="6">Penicillin-binding protein 1A</fullName>
        <ecNumber evidence="24">2.4.99.28</ecNumber>
        <ecNumber evidence="5">3.4.16.4</ecNumber>
    </recommendedName>
</protein>
<evidence type="ECO:0000259" key="30">
    <source>
        <dbReference type="Pfam" id="PF00912"/>
    </source>
</evidence>
<feature type="compositionally biased region" description="Low complexity" evidence="27">
    <location>
        <begin position="841"/>
        <end position="855"/>
    </location>
</feature>
<reference evidence="32" key="2">
    <citation type="submission" date="2022-10" db="EMBL/GenBank/DDBJ databases">
        <authorList>
            <person name="Trinh H.N."/>
        </authorList>
    </citation>
    <scope>NUCLEOTIDE SEQUENCE</scope>
    <source>
        <strain evidence="32">RN2-1</strain>
    </source>
</reference>
<keyword evidence="15" id="KW-0133">Cell shape</keyword>
<dbReference type="Gene3D" id="2.40.50.140">
    <property type="entry name" value="Nucleic acid-binding proteins"/>
    <property type="match status" value="1"/>
</dbReference>
<keyword evidence="21" id="KW-0511">Multifunctional enzyme</keyword>
<dbReference type="GO" id="GO:0008658">
    <property type="term" value="F:penicillin binding"/>
    <property type="evidence" value="ECO:0007669"/>
    <property type="project" value="InterPro"/>
</dbReference>
<dbReference type="InterPro" id="IPR031376">
    <property type="entry name" value="PCB_OB"/>
</dbReference>
<reference evidence="32" key="1">
    <citation type="submission" date="2022-09" db="EMBL/GenBank/DDBJ databases">
        <title>Rhodovastum sp. nov. RN2-1 isolated from soil in Seongnam, South Korea.</title>
        <authorList>
            <person name="Le N.T."/>
        </authorList>
    </citation>
    <scope>NUCLEOTIDE SEQUENCE</scope>
    <source>
        <strain evidence="32">RN2-1</strain>
    </source>
</reference>
<evidence type="ECO:0000256" key="7">
    <source>
        <dbReference type="ARBA" id="ARBA00022475"/>
    </source>
</evidence>